<organism evidence="1 2">
    <name type="scientific">Cymbomonas tetramitiformis</name>
    <dbReference type="NCBI Taxonomy" id="36881"/>
    <lineage>
        <taxon>Eukaryota</taxon>
        <taxon>Viridiplantae</taxon>
        <taxon>Chlorophyta</taxon>
        <taxon>Pyramimonadophyceae</taxon>
        <taxon>Pyramimonadales</taxon>
        <taxon>Pyramimonadaceae</taxon>
        <taxon>Cymbomonas</taxon>
    </lineage>
</organism>
<keyword evidence="2" id="KW-1185">Reference proteome</keyword>
<evidence type="ECO:0000313" key="2">
    <source>
        <dbReference type="Proteomes" id="UP001190700"/>
    </source>
</evidence>
<sequence>MTTHNTLEQHALSISTKASWIIRQAAGRTLAEEKAEVRPRQAPRGCRLVFVLECVATTNPPRVRGCLNAPAVLAIRDPRCLTPRFAHRPRLQGLYELFLGEQDTRTTAGLYDRLDAPLDRRIPTATSCAQFWSTKSLLDQAAQTQNVIQPDPSTAKYYSNLADMRELSLITSEELRRLCIPLHFPDEFRVRKHYLSSQVAAMCLLISTCDLNVQARSEKLVKMYNGRITVQRDAATGMRFRVLSVPPGLGKTAMVLGAMTALMRNGTFRRIVETADAWCKQVRSNSGVGTYFTDSAVPVPRAVVFFVVPDNVWAYWHGNALSQIGELSEEGSRVTLYPPTSTEKFYWSRALQAIEAAGVGETHKAIVMLSPTNFSHFLKEGHNLAWPLTVFDEFSAHCSKFGNCAIPLCREFWAVTATPTEICKAITGNLKTNPFRALLGDKFSRCEIRPHQMRDSDHYTTATHRSEMLCGNAQVLLLTVVPKAIIGWINDEVATLMYSGVALITRGNYNLGFYSRDRLLDSHQPREVLSHFVDVHVWDLSVDEQVATNRKLLVAGDVDMVTHFRKVEQSVLPDRLRDVSSKAFANIYSQADLVTNKRRFLAEAPETPSTHIASWWNGETANKLIDLPTVLRMLDDACRTADADLRRVLTRSHGHEDSKRAAWMTHVRESLKCKAVYLHDMARWLEASEDVPTLPPPSKRANFALRFQPFVRPFNLSKVLVCMNCSTFLTLDDVISSGWYLDNVEWTLNEDVNLCNIEYIRCPECYIKATLDEGVRPMCEVPFGLHLSALPSTDLFEMRRAGFELKRCLRGERMYDHVTDDFYYMGAAAMLDAVIREAVLVRGMRRLVFFSDPGVFDAVCVPMLQALQDWSFMEGAPRSVAYRKLTDGRRPGVSTCHIKTTNLEWYNDEVEDGMRALCLNNSWSVGEETHGMNLAATNMIVFMGGCHNSVQAVSRGLRAGKIANSRDRYLMLYRA</sequence>
<dbReference type="Proteomes" id="UP001190700">
    <property type="component" value="Unassembled WGS sequence"/>
</dbReference>
<accession>A0AAE0BV80</accession>
<gene>
    <name evidence="1" type="ORF">CYMTET_47773</name>
</gene>
<dbReference type="InterPro" id="IPR027417">
    <property type="entry name" value="P-loop_NTPase"/>
</dbReference>
<reference evidence="1 2" key="1">
    <citation type="journal article" date="2015" name="Genome Biol. Evol.">
        <title>Comparative Genomics of a Bacterivorous Green Alga Reveals Evolutionary Causalities and Consequences of Phago-Mixotrophic Mode of Nutrition.</title>
        <authorList>
            <person name="Burns J.A."/>
            <person name="Paasch A."/>
            <person name="Narechania A."/>
            <person name="Kim E."/>
        </authorList>
    </citation>
    <scope>NUCLEOTIDE SEQUENCE [LARGE SCALE GENOMIC DNA]</scope>
    <source>
        <strain evidence="1 2">PLY_AMNH</strain>
    </source>
</reference>
<name>A0AAE0BV80_9CHLO</name>
<evidence type="ECO:0000313" key="1">
    <source>
        <dbReference type="EMBL" id="KAK3242614.1"/>
    </source>
</evidence>
<comment type="caution">
    <text evidence="1">The sequence shown here is derived from an EMBL/GenBank/DDBJ whole genome shotgun (WGS) entry which is preliminary data.</text>
</comment>
<protein>
    <submittedName>
        <fullName evidence="1">Uncharacterized protein</fullName>
    </submittedName>
</protein>
<dbReference type="EMBL" id="LGRX02033150">
    <property type="protein sequence ID" value="KAK3242614.1"/>
    <property type="molecule type" value="Genomic_DNA"/>
</dbReference>
<dbReference type="AlphaFoldDB" id="A0AAE0BV80"/>
<proteinExistence type="predicted"/>
<dbReference type="SUPFAM" id="SSF52540">
    <property type="entry name" value="P-loop containing nucleoside triphosphate hydrolases"/>
    <property type="match status" value="1"/>
</dbReference>